<dbReference type="InterPro" id="IPR036179">
    <property type="entry name" value="Ig-like_dom_sf"/>
</dbReference>
<reference evidence="9" key="1">
    <citation type="submission" date="2005-10" db="EMBL/GenBank/DDBJ databases">
        <authorList>
            <person name="Loftus B.J."/>
            <person name="Nene V.M."/>
            <person name="Hannick L.I."/>
            <person name="Bidwell S."/>
            <person name="Haas B."/>
            <person name="Amedeo P."/>
            <person name="Orvis J."/>
            <person name="Wortman J.R."/>
            <person name="White O.R."/>
            <person name="Salzberg S."/>
            <person name="Shumway M."/>
            <person name="Koo H."/>
            <person name="Zhao Y."/>
            <person name="Holmes M."/>
            <person name="Miller J."/>
            <person name="Schatz M."/>
            <person name="Pop M."/>
            <person name="Pai G."/>
            <person name="Utterback T."/>
            <person name="Rogers Y.-H."/>
            <person name="Kravitz S."/>
            <person name="Fraser C.M."/>
        </authorList>
    </citation>
    <scope>NUCLEOTIDE SEQUENCE</scope>
    <source>
        <strain evidence="9">Liverpool</strain>
    </source>
</reference>
<feature type="transmembrane region" description="Helical" evidence="7">
    <location>
        <begin position="443"/>
        <end position="468"/>
    </location>
</feature>
<dbReference type="InterPro" id="IPR013098">
    <property type="entry name" value="Ig_I-set"/>
</dbReference>
<dbReference type="Pfam" id="PF07679">
    <property type="entry name" value="I-set"/>
    <property type="match status" value="1"/>
</dbReference>
<feature type="region of interest" description="Disordered" evidence="6">
    <location>
        <begin position="812"/>
        <end position="876"/>
    </location>
</feature>
<dbReference type="Gene3D" id="2.60.40.10">
    <property type="entry name" value="Immunoglobulins"/>
    <property type="match status" value="1"/>
</dbReference>
<dbReference type="InterPro" id="IPR003591">
    <property type="entry name" value="Leu-rich_rpt_typical-subtyp"/>
</dbReference>
<keyword evidence="2" id="KW-0732">Signal</keyword>
<reference evidence="9" key="3">
    <citation type="submission" date="2012-09" db="EMBL/GenBank/DDBJ databases">
        <authorList>
            <consortium name="VectorBase"/>
        </authorList>
    </citation>
    <scope>NUCLEOTIDE SEQUENCE</scope>
    <source>
        <strain evidence="9">Liverpool</strain>
    </source>
</reference>
<feature type="domain" description="Ig-like" evidence="8">
    <location>
        <begin position="329"/>
        <end position="429"/>
    </location>
</feature>
<evidence type="ECO:0000256" key="5">
    <source>
        <dbReference type="ARBA" id="ARBA00023180"/>
    </source>
</evidence>
<evidence type="ECO:0000256" key="7">
    <source>
        <dbReference type="SAM" id="Phobius"/>
    </source>
</evidence>
<dbReference type="InterPro" id="IPR000483">
    <property type="entry name" value="Cys-rich_flank_reg_C"/>
</dbReference>
<keyword evidence="7" id="KW-0472">Membrane</keyword>
<feature type="compositionally biased region" description="Polar residues" evidence="6">
    <location>
        <begin position="782"/>
        <end position="792"/>
    </location>
</feature>
<dbReference type="Pfam" id="PF13855">
    <property type="entry name" value="LRR_8"/>
    <property type="match status" value="2"/>
</dbReference>
<dbReference type="Gene3D" id="3.80.10.10">
    <property type="entry name" value="Ribonuclease Inhibitor"/>
    <property type="match status" value="2"/>
</dbReference>
<dbReference type="GO" id="GO:0071944">
    <property type="term" value="C:cell periphery"/>
    <property type="evidence" value="ECO:0007669"/>
    <property type="project" value="UniProtKB-ARBA"/>
</dbReference>
<dbReference type="EMBL" id="CH477915">
    <property type="protein sequence ID" value="EAT35082.1"/>
    <property type="molecule type" value="Genomic_DNA"/>
</dbReference>
<evidence type="ECO:0000256" key="2">
    <source>
        <dbReference type="ARBA" id="ARBA00022729"/>
    </source>
</evidence>
<accession>Q16L90</accession>
<dbReference type="PhylomeDB" id="Q16L90"/>
<organism evidence="9 10">
    <name type="scientific">Aedes aegypti</name>
    <name type="common">Yellowfever mosquito</name>
    <name type="synonym">Culex aegypti</name>
    <dbReference type="NCBI Taxonomy" id="7159"/>
    <lineage>
        <taxon>Eukaryota</taxon>
        <taxon>Metazoa</taxon>
        <taxon>Ecdysozoa</taxon>
        <taxon>Arthropoda</taxon>
        <taxon>Hexapoda</taxon>
        <taxon>Insecta</taxon>
        <taxon>Pterygota</taxon>
        <taxon>Neoptera</taxon>
        <taxon>Endopterygota</taxon>
        <taxon>Diptera</taxon>
        <taxon>Nematocera</taxon>
        <taxon>Culicoidea</taxon>
        <taxon>Culicidae</taxon>
        <taxon>Culicinae</taxon>
        <taxon>Aedini</taxon>
        <taxon>Aedes</taxon>
        <taxon>Stegomyia</taxon>
    </lineage>
</organism>
<dbReference type="PROSITE" id="PS51450">
    <property type="entry name" value="LRR"/>
    <property type="match status" value="2"/>
</dbReference>
<feature type="compositionally biased region" description="Polar residues" evidence="6">
    <location>
        <begin position="697"/>
        <end position="709"/>
    </location>
</feature>
<keyword evidence="4" id="KW-1015">Disulfide bond</keyword>
<keyword evidence="3" id="KW-0677">Repeat</keyword>
<feature type="compositionally biased region" description="Low complexity" evidence="6">
    <location>
        <begin position="848"/>
        <end position="865"/>
    </location>
</feature>
<proteinExistence type="predicted"/>
<dbReference type="HOGENOM" id="CLU_016146_0_0_1"/>
<feature type="compositionally biased region" description="Low complexity" evidence="6">
    <location>
        <begin position="23"/>
        <end position="40"/>
    </location>
</feature>
<feature type="region of interest" description="Disordered" evidence="6">
    <location>
        <begin position="1"/>
        <end position="60"/>
    </location>
</feature>
<keyword evidence="7" id="KW-0812">Transmembrane</keyword>
<dbReference type="SUPFAM" id="SSF52058">
    <property type="entry name" value="L domain-like"/>
    <property type="match status" value="1"/>
</dbReference>
<dbReference type="PaxDb" id="7159-AAEL012727-PA"/>
<dbReference type="SUPFAM" id="SSF48726">
    <property type="entry name" value="Immunoglobulin"/>
    <property type="match status" value="1"/>
</dbReference>
<dbReference type="AlphaFoldDB" id="Q16L90"/>
<reference evidence="9" key="2">
    <citation type="journal article" date="2007" name="Science">
        <title>Genome sequence of Aedes aegypti, a major arbovirus vector.</title>
        <authorList>
            <person name="Nene V."/>
            <person name="Wortman J.R."/>
            <person name="Lawson D."/>
            <person name="Haas B."/>
            <person name="Kodira C."/>
            <person name="Tu Z.J."/>
            <person name="Loftus B."/>
            <person name="Xi Z."/>
            <person name="Megy K."/>
            <person name="Grabherr M."/>
            <person name="Ren Q."/>
            <person name="Zdobnov E.M."/>
            <person name="Lobo N.F."/>
            <person name="Campbell K.S."/>
            <person name="Brown S.E."/>
            <person name="Bonaldo M.F."/>
            <person name="Zhu J."/>
            <person name="Sinkins S.P."/>
            <person name="Hogenkamp D.G."/>
            <person name="Amedeo P."/>
            <person name="Arensburger P."/>
            <person name="Atkinson P.W."/>
            <person name="Bidwell S."/>
            <person name="Biedler J."/>
            <person name="Birney E."/>
            <person name="Bruggner R.V."/>
            <person name="Costas J."/>
            <person name="Coy M.R."/>
            <person name="Crabtree J."/>
            <person name="Crawford M."/>
            <person name="Debruyn B."/>
            <person name="Decaprio D."/>
            <person name="Eiglmeier K."/>
            <person name="Eisenstadt E."/>
            <person name="El-Dorry H."/>
            <person name="Gelbart W.M."/>
            <person name="Gomes S.L."/>
            <person name="Hammond M."/>
            <person name="Hannick L.I."/>
            <person name="Hogan J.R."/>
            <person name="Holmes M.H."/>
            <person name="Jaffe D."/>
            <person name="Johnston J.S."/>
            <person name="Kennedy R.C."/>
            <person name="Koo H."/>
            <person name="Kravitz S."/>
            <person name="Kriventseva E.V."/>
            <person name="Kulp D."/>
            <person name="Labutti K."/>
            <person name="Lee E."/>
            <person name="Li S."/>
            <person name="Lovin D.D."/>
            <person name="Mao C."/>
            <person name="Mauceli E."/>
            <person name="Menck C.F."/>
            <person name="Miller J.R."/>
            <person name="Montgomery P."/>
            <person name="Mori A."/>
            <person name="Nascimento A.L."/>
            <person name="Naveira H.F."/>
            <person name="Nusbaum C."/>
            <person name="O'leary S."/>
            <person name="Orvis J."/>
            <person name="Pertea M."/>
            <person name="Quesneville H."/>
            <person name="Reidenbach K.R."/>
            <person name="Rogers Y.H."/>
            <person name="Roth C.W."/>
            <person name="Schneider J.R."/>
            <person name="Schatz M."/>
            <person name="Shumway M."/>
            <person name="Stanke M."/>
            <person name="Stinson E.O."/>
            <person name="Tubio J.M."/>
            <person name="Vanzee J.P."/>
            <person name="Verjovski-Almeida S."/>
            <person name="Werner D."/>
            <person name="White O."/>
            <person name="Wyder S."/>
            <person name="Zeng Q."/>
            <person name="Zhao Q."/>
            <person name="Zhao Y."/>
            <person name="Hill C.A."/>
            <person name="Raikhel A.S."/>
            <person name="Soares M.B."/>
            <person name="Knudson D.L."/>
            <person name="Lee N.H."/>
            <person name="Galagan J."/>
            <person name="Salzberg S.L."/>
            <person name="Paulsen I.T."/>
            <person name="Dimopoulos G."/>
            <person name="Collins F.H."/>
            <person name="Birren B."/>
            <person name="Fraser-Liggett C.M."/>
            <person name="Severson D.W."/>
        </authorList>
    </citation>
    <scope>NUCLEOTIDE SEQUENCE [LARGE SCALE GENOMIC DNA]</scope>
    <source>
        <strain evidence="9">Liverpool</strain>
    </source>
</reference>
<protein>
    <submittedName>
        <fullName evidence="9">AAEL012727-PA</fullName>
    </submittedName>
</protein>
<gene>
    <name evidence="9" type="ORF">AaeL_AAEL012727</name>
</gene>
<dbReference type="InterPro" id="IPR001611">
    <property type="entry name" value="Leu-rich_rpt"/>
</dbReference>
<dbReference type="InterPro" id="IPR032675">
    <property type="entry name" value="LRR_dom_sf"/>
</dbReference>
<dbReference type="PANTHER" id="PTHR24366">
    <property type="entry name" value="IG(IMMUNOGLOBULIN) AND LRR(LEUCINE RICH REPEAT) DOMAINS"/>
    <property type="match status" value="1"/>
</dbReference>
<evidence type="ECO:0000313" key="10">
    <source>
        <dbReference type="Proteomes" id="UP000682892"/>
    </source>
</evidence>
<feature type="compositionally biased region" description="Low complexity" evidence="6">
    <location>
        <begin position="817"/>
        <end position="826"/>
    </location>
</feature>
<dbReference type="SMART" id="SM00409">
    <property type="entry name" value="IG"/>
    <property type="match status" value="1"/>
</dbReference>
<dbReference type="VEuPathDB" id="VectorBase:AAEL025250"/>
<dbReference type="STRING" id="7159.Q16L90"/>
<evidence type="ECO:0000256" key="3">
    <source>
        <dbReference type="ARBA" id="ARBA00022737"/>
    </source>
</evidence>
<evidence type="ECO:0000259" key="8">
    <source>
        <dbReference type="PROSITE" id="PS50835"/>
    </source>
</evidence>
<evidence type="ECO:0000256" key="1">
    <source>
        <dbReference type="ARBA" id="ARBA00022614"/>
    </source>
</evidence>
<sequence>MLLRNPAQARANICPEERTGIHPGSPTVSTSSRTTPSSIPARQRESTREKMDHRQKEKKRRGLHPLWTLIVAALLLLIGSADGNTEKDFTQQCNNCRCSWKSGKRNADCTNQGLALIPGDLSSELQVLDLSNNRIGEIRGYELMRAHQQNLHKLYIKNSTIESIHKDSFRNLTILIELDLSNNKLKRLDPGMFDDLKKLRVIMLNHNQIERIENNLFKDLKFLTKIDLQDNLIYRVALHSFIDVPALSQIELDYNRLQILRKETFVNLEKLTSLSLTNNPWNCSCALRNFSEFIKSNNLYRSPTTCEQPPMLKGKEWNEIDVDDFACRPQIIDNKLIFPSDGQNATFTCKVTGLPLPKVDWLFHKRPVSKNDKRWSVTYAVRTNGKDTNEVLVSELTIVGVKPSDRGSYVCKATNPGGTDESEQFFDLTSPIPEVRPNRTNDILWIVLFVVLAILVVLILVIMVLCCVCRKTRRFKKNSSISENGLMNSKMDKSADGSVLDGGSVIMEMQKSLLTEVNPVEKPPRRSDIEATDKNDYDEGHEVKKTLLEETGFAAQDEETASVALSDTAPRTRATYVDEGGYGTTNLPPDLLAFPNTRFPQSPSIQSSMSNIHDGRIYATKSPLSSPIYQHSPSILGASASGQVPAGFRTLQHPKTGRTIAIATQRSNSPFTPAPLIYPQVVMKQGYVTIPRKPRTPSWTPSVNSTATTAELLPPTSPTSTGELPAATEPVYDNLGLRTTASGNSTLKLNKSANKAGPSSTYSMKNRPLPATPGGQTAMPATHNSSTGSNYESIPEVGGQSATTLAGLESIYGRTTGSSGSSSRSKVPPRPPPKPKKKPSLAGVNMVTTTPGSSGLASTSSTSPLFADEGEDGTEV</sequence>
<dbReference type="InterPro" id="IPR003599">
    <property type="entry name" value="Ig_sub"/>
</dbReference>
<dbReference type="OMA" id="THNGFMT"/>
<dbReference type="SMART" id="SM00408">
    <property type="entry name" value="IGc2"/>
    <property type="match status" value="1"/>
</dbReference>
<keyword evidence="5" id="KW-0325">Glycoprotein</keyword>
<dbReference type="SMART" id="SM00369">
    <property type="entry name" value="LRR_TYP"/>
    <property type="match status" value="5"/>
</dbReference>
<keyword evidence="7" id="KW-1133">Transmembrane helix</keyword>
<dbReference type="InterPro" id="IPR007110">
    <property type="entry name" value="Ig-like_dom"/>
</dbReference>
<dbReference type="FunFam" id="3.80.10.10:FF:000082">
    <property type="entry name" value="Leucine-rich repeat-containing 24"/>
    <property type="match status" value="1"/>
</dbReference>
<dbReference type="PROSITE" id="PS50835">
    <property type="entry name" value="IG_LIKE"/>
    <property type="match status" value="1"/>
</dbReference>
<dbReference type="Proteomes" id="UP000682892">
    <property type="component" value="Unassembled WGS sequence"/>
</dbReference>
<feature type="compositionally biased region" description="Basic and acidic residues" evidence="6">
    <location>
        <begin position="42"/>
        <end position="55"/>
    </location>
</feature>
<dbReference type="InterPro" id="IPR003598">
    <property type="entry name" value="Ig_sub2"/>
</dbReference>
<evidence type="ECO:0000256" key="6">
    <source>
        <dbReference type="SAM" id="MobiDB-lite"/>
    </source>
</evidence>
<feature type="transmembrane region" description="Helical" evidence="7">
    <location>
        <begin position="63"/>
        <end position="81"/>
    </location>
</feature>
<dbReference type="PANTHER" id="PTHR24366:SF163">
    <property type="entry name" value="KEKKON4"/>
    <property type="match status" value="1"/>
</dbReference>
<evidence type="ECO:0000313" key="9">
    <source>
        <dbReference type="EMBL" id="EAT35082.1"/>
    </source>
</evidence>
<evidence type="ECO:0000256" key="4">
    <source>
        <dbReference type="ARBA" id="ARBA00023157"/>
    </source>
</evidence>
<dbReference type="eggNOG" id="KOG0619">
    <property type="taxonomic scope" value="Eukaryota"/>
</dbReference>
<feature type="compositionally biased region" description="Polar residues" evidence="6">
    <location>
        <begin position="737"/>
        <end position="764"/>
    </location>
</feature>
<keyword evidence="1" id="KW-0433">Leucine-rich repeat</keyword>
<name>Q16L90_AEDAE</name>
<dbReference type="SMART" id="SM00082">
    <property type="entry name" value="LRRCT"/>
    <property type="match status" value="1"/>
</dbReference>
<feature type="region of interest" description="Disordered" evidence="6">
    <location>
        <begin position="693"/>
        <end position="800"/>
    </location>
</feature>
<dbReference type="InterPro" id="IPR013783">
    <property type="entry name" value="Ig-like_fold"/>
</dbReference>